<accession>A0ABZ0GXR9</accession>
<gene>
    <name evidence="1" type="ORF">RY846_15235</name>
</gene>
<proteinExistence type="predicted"/>
<dbReference type="Proteomes" id="UP001302613">
    <property type="component" value="Chromosome"/>
</dbReference>
<reference evidence="1 2" key="1">
    <citation type="submission" date="2023-10" db="EMBL/GenBank/DDBJ databases">
        <title>SFO-1, KPC-2, NDM-1 were first reported in Portuguese citrobacter collected clinically.</title>
        <authorList>
            <person name="Guo K."/>
        </authorList>
    </citation>
    <scope>NUCLEOTIDE SEQUENCE [LARGE SCALE GENOMIC DNA]</scope>
    <source>
        <strain evidence="1 2">L2724hy</strain>
    </source>
</reference>
<name>A0ABZ0GXR9_9ENTR</name>
<keyword evidence="2" id="KW-1185">Reference proteome</keyword>
<dbReference type="EMBL" id="CP136601">
    <property type="protein sequence ID" value="WOH41980.1"/>
    <property type="molecule type" value="Genomic_DNA"/>
</dbReference>
<protein>
    <submittedName>
        <fullName evidence="1">Uncharacterized protein</fullName>
    </submittedName>
</protein>
<sequence>MTVLYGIYTELRAKRCREMRIDRLLVSYRKALAKVTAPAIPALHNLKKGRALNVCENYNPSMQSPAITASKSASLIASKQAPNTGHGYGLINDIKAYQLVSTVREDGYYTSETEQQRSVI</sequence>
<evidence type="ECO:0000313" key="1">
    <source>
        <dbReference type="EMBL" id="WOH41980.1"/>
    </source>
</evidence>
<dbReference type="RefSeq" id="WP_234102377.1">
    <property type="nucleotide sequence ID" value="NZ_CP136601.1"/>
</dbReference>
<organism evidence="1 2">
    <name type="scientific">Citrobacter portucalensis</name>
    <dbReference type="NCBI Taxonomy" id="1639133"/>
    <lineage>
        <taxon>Bacteria</taxon>
        <taxon>Pseudomonadati</taxon>
        <taxon>Pseudomonadota</taxon>
        <taxon>Gammaproteobacteria</taxon>
        <taxon>Enterobacterales</taxon>
        <taxon>Enterobacteriaceae</taxon>
        <taxon>Citrobacter</taxon>
        <taxon>Citrobacter freundii complex</taxon>
    </lineage>
</organism>
<evidence type="ECO:0000313" key="2">
    <source>
        <dbReference type="Proteomes" id="UP001302613"/>
    </source>
</evidence>